<evidence type="ECO:0000313" key="2">
    <source>
        <dbReference type="Proteomes" id="UP000523528"/>
    </source>
</evidence>
<organism evidence="1 2">
    <name type="scientific">Anoxybacillus tengchongensis</name>
    <dbReference type="NCBI Taxonomy" id="576944"/>
    <lineage>
        <taxon>Bacteria</taxon>
        <taxon>Bacillati</taxon>
        <taxon>Bacillota</taxon>
        <taxon>Bacilli</taxon>
        <taxon>Bacillales</taxon>
        <taxon>Anoxybacillaceae</taxon>
        <taxon>Anoxybacillus</taxon>
    </lineage>
</organism>
<protein>
    <submittedName>
        <fullName evidence="1">Uncharacterized protein</fullName>
    </submittedName>
</protein>
<sequence length="80" mass="7753">MLNATGAVIGMPATAVAAVEVAHGTGLATVGGAGFAKSAKELYQQMSRSGGVSLGGGKGAGGAFEIAKNGGKHSGFYKLR</sequence>
<name>A0A7W9YRW5_9BACL</name>
<dbReference type="AlphaFoldDB" id="A0A7W9YRW5"/>
<keyword evidence="2" id="KW-1185">Reference proteome</keyword>
<dbReference type="Proteomes" id="UP000523528">
    <property type="component" value="Unassembled WGS sequence"/>
</dbReference>
<evidence type="ECO:0000313" key="1">
    <source>
        <dbReference type="EMBL" id="MBB6177235.1"/>
    </source>
</evidence>
<accession>A0A7W9YRW5</accession>
<reference evidence="1 2" key="1">
    <citation type="submission" date="2020-08" db="EMBL/GenBank/DDBJ databases">
        <title>Genomic Encyclopedia of Type Strains, Phase IV (KMG-IV): sequencing the most valuable type-strain genomes for metagenomic binning, comparative biology and taxonomic classification.</title>
        <authorList>
            <person name="Goeker M."/>
        </authorList>
    </citation>
    <scope>NUCLEOTIDE SEQUENCE [LARGE SCALE GENOMIC DNA]</scope>
    <source>
        <strain evidence="1 2">DSM 23211</strain>
    </source>
</reference>
<comment type="caution">
    <text evidence="1">The sequence shown here is derived from an EMBL/GenBank/DDBJ whole genome shotgun (WGS) entry which is preliminary data.</text>
</comment>
<gene>
    <name evidence="1" type="ORF">HNQ82_002068</name>
</gene>
<dbReference type="EMBL" id="JACHES010000008">
    <property type="protein sequence ID" value="MBB6177235.1"/>
    <property type="molecule type" value="Genomic_DNA"/>
</dbReference>
<dbReference type="RefSeq" id="WP_183249313.1">
    <property type="nucleotide sequence ID" value="NZ_JACHES010000008.1"/>
</dbReference>
<proteinExistence type="predicted"/>